<dbReference type="PANTHER" id="PTHR23113:SF365">
    <property type="entry name" value="RAS-GEF DOMAIN-CONTAINING PROTEIN"/>
    <property type="match status" value="1"/>
</dbReference>
<evidence type="ECO:0008006" key="7">
    <source>
        <dbReference type="Google" id="ProtNLM"/>
    </source>
</evidence>
<accession>A0ABR2KU32</accession>
<evidence type="ECO:0000259" key="4">
    <source>
        <dbReference type="PROSITE" id="PS50212"/>
    </source>
</evidence>
<dbReference type="PANTHER" id="PTHR23113">
    <property type="entry name" value="GUANINE NUCLEOTIDE EXCHANGE FACTOR"/>
    <property type="match status" value="1"/>
</dbReference>
<name>A0ABR2KU32_9EUKA</name>
<dbReference type="SUPFAM" id="SSF48366">
    <property type="entry name" value="Ras GEF"/>
    <property type="match status" value="1"/>
</dbReference>
<keyword evidence="6" id="KW-1185">Reference proteome</keyword>
<dbReference type="SMART" id="SM00667">
    <property type="entry name" value="LisH"/>
    <property type="match status" value="1"/>
</dbReference>
<dbReference type="SMART" id="SM00147">
    <property type="entry name" value="RasGEF"/>
    <property type="match status" value="1"/>
</dbReference>
<dbReference type="EMBL" id="JAPFFF010000003">
    <property type="protein sequence ID" value="KAK8894291.1"/>
    <property type="molecule type" value="Genomic_DNA"/>
</dbReference>
<dbReference type="InterPro" id="IPR006594">
    <property type="entry name" value="LisH"/>
</dbReference>
<dbReference type="Proteomes" id="UP001470230">
    <property type="component" value="Unassembled WGS sequence"/>
</dbReference>
<dbReference type="PROSITE" id="PS50896">
    <property type="entry name" value="LISH"/>
    <property type="match status" value="1"/>
</dbReference>
<evidence type="ECO:0000256" key="2">
    <source>
        <dbReference type="PROSITE-ProRule" id="PRU00168"/>
    </source>
</evidence>
<dbReference type="InterPro" id="IPR008937">
    <property type="entry name" value="Ras-like_GEF"/>
</dbReference>
<dbReference type="PROSITE" id="PS50009">
    <property type="entry name" value="RASGEF_CAT"/>
    <property type="match status" value="1"/>
</dbReference>
<dbReference type="InterPro" id="IPR000651">
    <property type="entry name" value="Ras-like_Gua-exchang_fac_N"/>
</dbReference>
<dbReference type="Gene3D" id="1.20.870.10">
    <property type="entry name" value="Son of sevenless (SoS) protein Chain: S domain 1"/>
    <property type="match status" value="1"/>
</dbReference>
<reference evidence="5 6" key="1">
    <citation type="submission" date="2024-04" db="EMBL/GenBank/DDBJ databases">
        <title>Tritrichomonas musculus Genome.</title>
        <authorList>
            <person name="Alves-Ferreira E."/>
            <person name="Grigg M."/>
            <person name="Lorenzi H."/>
            <person name="Galac M."/>
        </authorList>
    </citation>
    <scope>NUCLEOTIDE SEQUENCE [LARGE SCALE GENOMIC DNA]</scope>
    <source>
        <strain evidence="5 6">EAF2021</strain>
    </source>
</reference>
<dbReference type="Pfam" id="PF00618">
    <property type="entry name" value="RasGEF_N"/>
    <property type="match status" value="1"/>
</dbReference>
<feature type="domain" description="Ras-GEF" evidence="3">
    <location>
        <begin position="295"/>
        <end position="532"/>
    </location>
</feature>
<dbReference type="PROSITE" id="PS50212">
    <property type="entry name" value="RASGEF_NTER"/>
    <property type="match status" value="1"/>
</dbReference>
<dbReference type="Pfam" id="PF00617">
    <property type="entry name" value="RasGEF"/>
    <property type="match status" value="1"/>
</dbReference>
<evidence type="ECO:0000313" key="6">
    <source>
        <dbReference type="Proteomes" id="UP001470230"/>
    </source>
</evidence>
<organism evidence="5 6">
    <name type="scientific">Tritrichomonas musculus</name>
    <dbReference type="NCBI Taxonomy" id="1915356"/>
    <lineage>
        <taxon>Eukaryota</taxon>
        <taxon>Metamonada</taxon>
        <taxon>Parabasalia</taxon>
        <taxon>Tritrichomonadida</taxon>
        <taxon>Tritrichomonadidae</taxon>
        <taxon>Tritrichomonas</taxon>
    </lineage>
</organism>
<dbReference type="InterPro" id="IPR036964">
    <property type="entry name" value="RASGEF_cat_dom_sf"/>
</dbReference>
<dbReference type="InterPro" id="IPR023578">
    <property type="entry name" value="Ras_GEF_dom_sf"/>
</dbReference>
<proteinExistence type="predicted"/>
<keyword evidence="1 2" id="KW-0344">Guanine-nucleotide releasing factor</keyword>
<comment type="caution">
    <text evidence="5">The sequence shown here is derived from an EMBL/GenBank/DDBJ whole genome shotgun (WGS) entry which is preliminary data.</text>
</comment>
<dbReference type="Gene3D" id="1.10.840.10">
    <property type="entry name" value="Ras guanine-nucleotide exchange factors catalytic domain"/>
    <property type="match status" value="1"/>
</dbReference>
<evidence type="ECO:0000259" key="3">
    <source>
        <dbReference type="PROSITE" id="PS50009"/>
    </source>
</evidence>
<evidence type="ECO:0000256" key="1">
    <source>
        <dbReference type="ARBA" id="ARBA00022658"/>
    </source>
</evidence>
<evidence type="ECO:0000313" key="5">
    <source>
        <dbReference type="EMBL" id="KAK8894291.1"/>
    </source>
</evidence>
<gene>
    <name evidence="5" type="ORF">M9Y10_022726</name>
</gene>
<feature type="domain" description="N-terminal Ras-GEF" evidence="4">
    <location>
        <begin position="135"/>
        <end position="258"/>
    </location>
</feature>
<sequence length="579" mass="66864">MGGNSFSNLTFTDTTSVSSHVNRFRILELVYQHLYAIGMYNTAETLQEESHLKFQKSSQSWDQTTIMLLVSLGVLPNEDPWEIQPDLHNHFFDEYLEEDFFASPYRDPNMNEILKELTDANYKSIYADSANNIKTLNTLKKGSMNRLVVLVTTTGDQHALQDMTRFFLSLHAITSSEHFLEHLITLFDLNYKPDKDMPDRQQLRLMIVNLIKKWVNEHGKFIGNKTIKEIGKFLKRVNEDPSCQNISKFTQNVLSYLPDIQFGPKNQPTLNFAEKPVIPDYHILFQPNLTILDPDPIEVARQITLLFHKAFKLVHSREFITALRIQGVSHQTPTLVDFFDFGKKLTLLVIETIMNASDLGVAIINTLQIADALDKLNNFHALACIIIALKQSRIKSHPVMQNSSNKEKFEYLFGRSGNNPKKINQYYTAIKELFDQSLPAIPNLMAEFNVIPKSKPGTDLNSYTIESDSSPIIDKDGLINWEIIWANSYKTLVFYWFQFKCRPYPYYDIRQIQDVINKGPLDHDEVLKLDDDSFTMLNLQNKSSHRQNNFHYNGLNNRTKRKDGNDLIIDRRISASSYS</sequence>
<protein>
    <recommendedName>
        <fullName evidence="7">RasGEF domain containing protein</fullName>
    </recommendedName>
</protein>
<dbReference type="InterPro" id="IPR001895">
    <property type="entry name" value="RASGEF_cat_dom"/>
</dbReference>